<keyword evidence="25" id="KW-1185">Reference proteome</keyword>
<evidence type="ECO:0000256" key="14">
    <source>
        <dbReference type="ARBA" id="ARBA00023012"/>
    </source>
</evidence>
<dbReference type="Pfam" id="PF08448">
    <property type="entry name" value="PAS_4"/>
    <property type="match status" value="1"/>
</dbReference>
<dbReference type="InterPro" id="IPR035965">
    <property type="entry name" value="PAS-like_dom_sf"/>
</dbReference>
<dbReference type="CDD" id="cd17546">
    <property type="entry name" value="REC_hyHK_CKI1_RcsC-like"/>
    <property type="match status" value="1"/>
</dbReference>
<dbReference type="STRING" id="1301098.PKB_3126"/>
<dbReference type="OrthoDB" id="9770795at2"/>
<dbReference type="CDD" id="cd13707">
    <property type="entry name" value="PBP2_BvgS_D2"/>
    <property type="match status" value="1"/>
</dbReference>
<gene>
    <name evidence="24" type="ORF">PKB_3126</name>
</gene>
<evidence type="ECO:0000256" key="13">
    <source>
        <dbReference type="ARBA" id="ARBA00022989"/>
    </source>
</evidence>
<dbReference type="SMART" id="SM00388">
    <property type="entry name" value="HisKA"/>
    <property type="match status" value="1"/>
</dbReference>
<comment type="catalytic activity">
    <reaction evidence="1">
        <text>ATP + protein L-histidine = ADP + protein N-phospho-L-histidine.</text>
        <dbReference type="EC" id="2.7.13.3"/>
    </reaction>
</comment>
<keyword evidence="15 18" id="KW-0472">Membrane</keyword>
<dbReference type="InterPro" id="IPR011006">
    <property type="entry name" value="CheY-like_superfamily"/>
</dbReference>
<evidence type="ECO:0000256" key="15">
    <source>
        <dbReference type="ARBA" id="ARBA00023136"/>
    </source>
</evidence>
<dbReference type="CDD" id="cd00082">
    <property type="entry name" value="HisKA"/>
    <property type="match status" value="1"/>
</dbReference>
<dbReference type="KEGG" id="pkc:PKB_3126"/>
<evidence type="ECO:0000313" key="24">
    <source>
        <dbReference type="EMBL" id="CDF84473.1"/>
    </source>
</evidence>
<dbReference type="Gene3D" id="3.30.565.10">
    <property type="entry name" value="Histidine kinase-like ATPase, C-terminal domain"/>
    <property type="match status" value="1"/>
</dbReference>
<dbReference type="Gene3D" id="1.10.287.130">
    <property type="match status" value="1"/>
</dbReference>
<dbReference type="PANTHER" id="PTHR43047">
    <property type="entry name" value="TWO-COMPONENT HISTIDINE PROTEIN KINASE"/>
    <property type="match status" value="1"/>
</dbReference>
<evidence type="ECO:0000259" key="22">
    <source>
        <dbReference type="PROSITE" id="PS50112"/>
    </source>
</evidence>
<feature type="modified residue" description="Phosphohistidine" evidence="16">
    <location>
        <position position="1137"/>
    </location>
</feature>
<dbReference type="InterPro" id="IPR036641">
    <property type="entry name" value="HPT_dom_sf"/>
</dbReference>
<evidence type="ECO:0000256" key="3">
    <source>
        <dbReference type="ARBA" id="ARBA00012438"/>
    </source>
</evidence>
<dbReference type="InterPro" id="IPR003661">
    <property type="entry name" value="HisK_dim/P_dom"/>
</dbReference>
<evidence type="ECO:0000256" key="11">
    <source>
        <dbReference type="ARBA" id="ARBA00022777"/>
    </source>
</evidence>
<evidence type="ECO:0000256" key="7">
    <source>
        <dbReference type="ARBA" id="ARBA00022679"/>
    </source>
</evidence>
<dbReference type="GO" id="GO:0009927">
    <property type="term" value="F:histidine phosphotransfer kinase activity"/>
    <property type="evidence" value="ECO:0007669"/>
    <property type="project" value="TreeGrafter"/>
</dbReference>
<proteinExistence type="predicted"/>
<feature type="domain" description="Response regulatory" evidence="21">
    <location>
        <begin position="948"/>
        <end position="1067"/>
    </location>
</feature>
<dbReference type="Gene3D" id="3.30.450.20">
    <property type="entry name" value="PAS domain"/>
    <property type="match status" value="1"/>
</dbReference>
<evidence type="ECO:0000259" key="21">
    <source>
        <dbReference type="PROSITE" id="PS50110"/>
    </source>
</evidence>
<dbReference type="InterPro" id="IPR001638">
    <property type="entry name" value="Solute-binding_3/MltF_N"/>
</dbReference>
<dbReference type="InterPro" id="IPR013656">
    <property type="entry name" value="PAS_4"/>
</dbReference>
<dbReference type="HOGENOM" id="CLU_000445_37_3_6"/>
<dbReference type="InterPro" id="IPR003594">
    <property type="entry name" value="HATPase_dom"/>
</dbReference>
<keyword evidence="8 18" id="KW-0812">Transmembrane</keyword>
<dbReference type="SUPFAM" id="SSF47384">
    <property type="entry name" value="Homodimeric domain of signal transducing histidine kinase"/>
    <property type="match status" value="1"/>
</dbReference>
<evidence type="ECO:0000313" key="25">
    <source>
        <dbReference type="Proteomes" id="UP000025241"/>
    </source>
</evidence>
<evidence type="ECO:0000259" key="23">
    <source>
        <dbReference type="PROSITE" id="PS50894"/>
    </source>
</evidence>
<reference evidence="24 25" key="2">
    <citation type="submission" date="2014-05" db="EMBL/GenBank/DDBJ databases">
        <title>Genome sequence of the 3-chlorobenzoate degrading bacterium Pseudomonas knackmussii B13 shows multiple evidence for horizontal gene transfer.</title>
        <authorList>
            <person name="Miyazaki R."/>
            <person name="Bertelli C."/>
            <person name="Falquet L."/>
            <person name="Robinson-Rechavi M."/>
            <person name="Gharib W."/>
            <person name="Roy S."/>
            <person name="Van der Meer J.R."/>
        </authorList>
    </citation>
    <scope>NUCLEOTIDE SEQUENCE [LARGE SCALE GENOMIC DNA]</scope>
    <source>
        <strain evidence="24 25">B13</strain>
    </source>
</reference>
<dbReference type="Gene3D" id="3.40.190.10">
    <property type="entry name" value="Periplasmic binding protein-like II"/>
    <property type="match status" value="4"/>
</dbReference>
<dbReference type="GO" id="GO:0005524">
    <property type="term" value="F:ATP binding"/>
    <property type="evidence" value="ECO:0007669"/>
    <property type="project" value="UniProtKB-KW"/>
</dbReference>
<feature type="transmembrane region" description="Helical" evidence="18">
    <location>
        <begin position="524"/>
        <end position="547"/>
    </location>
</feature>
<dbReference type="InterPro" id="IPR036890">
    <property type="entry name" value="HATPase_C_sf"/>
</dbReference>
<dbReference type="CDD" id="cd13705">
    <property type="entry name" value="PBP2_BvgS_D1"/>
    <property type="match status" value="1"/>
</dbReference>
<dbReference type="Gene3D" id="1.20.120.160">
    <property type="entry name" value="HPT domain"/>
    <property type="match status" value="1"/>
</dbReference>
<evidence type="ECO:0000256" key="16">
    <source>
        <dbReference type="PROSITE-ProRule" id="PRU00110"/>
    </source>
</evidence>
<protein>
    <recommendedName>
        <fullName evidence="3">histidine kinase</fullName>
        <ecNumber evidence="3">2.7.13.3</ecNumber>
    </recommendedName>
</protein>
<dbReference type="InterPro" id="IPR008207">
    <property type="entry name" value="Sig_transdc_His_kin_Hpt_dom"/>
</dbReference>
<dbReference type="eggNOG" id="COG0834">
    <property type="taxonomic scope" value="Bacteria"/>
</dbReference>
<evidence type="ECO:0000256" key="12">
    <source>
        <dbReference type="ARBA" id="ARBA00022840"/>
    </source>
</evidence>
<name>A0A024HJ40_PSEKB</name>
<dbReference type="AlphaFoldDB" id="A0A024HJ40"/>
<dbReference type="CDD" id="cd16922">
    <property type="entry name" value="HATPase_EvgS-ArcB-TorS-like"/>
    <property type="match status" value="1"/>
</dbReference>
<dbReference type="Proteomes" id="UP000025241">
    <property type="component" value="Chromosome I"/>
</dbReference>
<sequence>MDLIRRLCLFSAVLLCSLLQPSAAQELTLNGYSPPLADGWMTTSERDWLQRRGPLHVAVAPAERAPLQMINGDRFEGVSADYLALLLGERVHVRSYPNRQAALDALRRGEADLVAGGSQAEATANGLLRSRSYVTDPPVLVGDEARPGLAARPGGRLAVVAGYLSAAQVRAAYPDSQVQVFDSTLGALDALSLGSVDGVLDDALSVHYLINMNYLFDLRIANFAPVESSGFGFLVREGDERLRDLLDHGLSRVGTLRREEILRRWSAGERLRLEGLQVGLTPRERQWLDAHPRVPVVVNRFTGVLAQVDADGHVGGILRDYLDLLGQRSGLHFDYVAVDDYNQMAETFATGQALLTPAVTPGIDGVDLLPPYLRASVVLAVATGEQDIHSLADMPGRRLSSAAGSAFNQMLRERYPQVPLVEATNQHESLRNVAEGRADAAIGSLFSIRPMIAGEFHRQLRLAGILEDLSTPFSIGVLKGQAELHSILEKAQLTVDPEELSAIVERWGARQNTPVSFWQMHRQLLLRIVAGAGLLIVLSLVWGFYLLRQVRRRRRAERRLSGQLTLLSELIEAIPNPVYHLDHEGRLSLCNRAMLELFDCRLEDCQGRAIDELGWFAEDEAANLMQEYRQLVASGRLPLAGDRPLRLVGRELFAYRWAVAQRDAGGRVQGVIGGWVDLTERHRLMRELESERKRADAASAAKSQFLSAMSHEIRTPMNAIIGLQELALEKARDGQIDLGSLEVAQDAARTLLMLIGNVLDMARIESGRIDSTPSPVQLLRQIEGSVSLFLGLAQQKGLHLELVAGAGLEHWVLLDALRFKQVLFNLLNNAIKFTELGGVTLRASARQEGERLDLLIEVSDTGIGISTADQARLFRPFAQVERPAQQEGTGLGLHISRRLVELMGGRLELHSELGQGSRFSIRLPLALSAAPEELPEQAGLAPARRSLQVLAVDDHPANRLVFRQQLEHLGHRATLAAGGQQAWELWCAGHFDAVLTDCRMSGGDGYELSRRIREHEQRSGGPRCLIVGATANAWEEETQRCLEAGMDTVLFKPLTLEALRQALVEAGCEEASGTHGNEPQTAAAIFELEALFGADAQHSDAACEFVRTLLEANEQDIAQLRELWWGARWSELGELAHRLAGVAAVICAQRAEASCRALQGLCEEREGDASFDAAVEAVEVALGELQAGLRQWLAQAQG</sequence>
<evidence type="ECO:0000256" key="17">
    <source>
        <dbReference type="PROSITE-ProRule" id="PRU00169"/>
    </source>
</evidence>
<feature type="chain" id="PRO_5001530194" description="histidine kinase" evidence="19">
    <location>
        <begin position="25"/>
        <end position="1198"/>
    </location>
</feature>
<dbReference type="SUPFAM" id="SSF53850">
    <property type="entry name" value="Periplasmic binding protein-like II"/>
    <property type="match status" value="2"/>
</dbReference>
<accession>A0A024HJ40</accession>
<keyword evidence="11" id="KW-0418">Kinase</keyword>
<evidence type="ECO:0000256" key="8">
    <source>
        <dbReference type="ARBA" id="ARBA00022692"/>
    </source>
</evidence>
<dbReference type="InterPro" id="IPR005467">
    <property type="entry name" value="His_kinase_dom"/>
</dbReference>
<keyword evidence="6 17" id="KW-0597">Phosphoprotein</keyword>
<dbReference type="PROSITE" id="PS50894">
    <property type="entry name" value="HPT"/>
    <property type="match status" value="1"/>
</dbReference>
<dbReference type="SUPFAM" id="SSF52172">
    <property type="entry name" value="CheY-like"/>
    <property type="match status" value="1"/>
</dbReference>
<feature type="domain" description="HPt" evidence="23">
    <location>
        <begin position="1098"/>
        <end position="1192"/>
    </location>
</feature>
<evidence type="ECO:0000256" key="1">
    <source>
        <dbReference type="ARBA" id="ARBA00000085"/>
    </source>
</evidence>
<dbReference type="SMART" id="SM00062">
    <property type="entry name" value="PBPb"/>
    <property type="match status" value="2"/>
</dbReference>
<keyword evidence="10" id="KW-0547">Nucleotide-binding</keyword>
<dbReference type="SMART" id="SM00448">
    <property type="entry name" value="REC"/>
    <property type="match status" value="1"/>
</dbReference>
<dbReference type="Pfam" id="PF02518">
    <property type="entry name" value="HATPase_c"/>
    <property type="match status" value="1"/>
</dbReference>
<evidence type="ECO:0000259" key="20">
    <source>
        <dbReference type="PROSITE" id="PS50109"/>
    </source>
</evidence>
<evidence type="ECO:0000256" key="2">
    <source>
        <dbReference type="ARBA" id="ARBA00004429"/>
    </source>
</evidence>
<evidence type="ECO:0000256" key="9">
    <source>
        <dbReference type="ARBA" id="ARBA00022729"/>
    </source>
</evidence>
<dbReference type="SUPFAM" id="SSF55874">
    <property type="entry name" value="ATPase domain of HSP90 chaperone/DNA topoisomerase II/histidine kinase"/>
    <property type="match status" value="1"/>
</dbReference>
<dbReference type="CDD" id="cd00130">
    <property type="entry name" value="PAS"/>
    <property type="match status" value="1"/>
</dbReference>
<feature type="modified residue" description="4-aspartylphosphate" evidence="17">
    <location>
        <position position="997"/>
    </location>
</feature>
<keyword evidence="7" id="KW-0808">Transferase</keyword>
<dbReference type="RefSeq" id="WP_043253053.1">
    <property type="nucleotide sequence ID" value="NZ_HG322950.1"/>
</dbReference>
<evidence type="ECO:0000256" key="18">
    <source>
        <dbReference type="SAM" id="Phobius"/>
    </source>
</evidence>
<dbReference type="InterPro" id="IPR000014">
    <property type="entry name" value="PAS"/>
</dbReference>
<keyword evidence="12" id="KW-0067">ATP-binding</keyword>
<feature type="domain" description="PAS" evidence="22">
    <location>
        <begin position="563"/>
        <end position="635"/>
    </location>
</feature>
<dbReference type="PROSITE" id="PS50110">
    <property type="entry name" value="RESPONSE_REGULATORY"/>
    <property type="match status" value="1"/>
</dbReference>
<feature type="domain" description="Histidine kinase" evidence="20">
    <location>
        <begin position="708"/>
        <end position="927"/>
    </location>
</feature>
<keyword evidence="13 18" id="KW-1133">Transmembrane helix</keyword>
<dbReference type="Gene3D" id="3.40.50.2300">
    <property type="match status" value="1"/>
</dbReference>
<keyword evidence="9 19" id="KW-0732">Signal</keyword>
<dbReference type="GO" id="GO:0005886">
    <property type="term" value="C:plasma membrane"/>
    <property type="evidence" value="ECO:0007669"/>
    <property type="project" value="UniProtKB-SubCell"/>
</dbReference>
<keyword evidence="4" id="KW-1003">Cell membrane</keyword>
<dbReference type="SMART" id="SM00387">
    <property type="entry name" value="HATPase_c"/>
    <property type="match status" value="1"/>
</dbReference>
<comment type="subcellular location">
    <subcellularLocation>
        <location evidence="2">Cell inner membrane</location>
        <topology evidence="2">Multi-pass membrane protein</topology>
    </subcellularLocation>
</comment>
<reference evidence="24 25" key="1">
    <citation type="submission" date="2013-03" db="EMBL/GenBank/DDBJ databases">
        <authorList>
            <person name="Linke B."/>
        </authorList>
    </citation>
    <scope>NUCLEOTIDE SEQUENCE [LARGE SCALE GENOMIC DNA]</scope>
    <source>
        <strain evidence="24 25">B13</strain>
    </source>
</reference>
<dbReference type="InterPro" id="IPR049870">
    <property type="entry name" value="BvgS-like_periplasmic1"/>
</dbReference>
<dbReference type="EMBL" id="HG322950">
    <property type="protein sequence ID" value="CDF84473.1"/>
    <property type="molecule type" value="Genomic_DNA"/>
</dbReference>
<keyword evidence="14" id="KW-0902">Two-component regulatory system</keyword>
<evidence type="ECO:0000256" key="5">
    <source>
        <dbReference type="ARBA" id="ARBA00022519"/>
    </source>
</evidence>
<feature type="signal peptide" evidence="19">
    <location>
        <begin position="1"/>
        <end position="24"/>
    </location>
</feature>
<dbReference type="InterPro" id="IPR049871">
    <property type="entry name" value="BvgS-like_periplasmic2"/>
</dbReference>
<dbReference type="PANTHER" id="PTHR43047:SF72">
    <property type="entry name" value="OSMOSENSING HISTIDINE PROTEIN KINASE SLN1"/>
    <property type="match status" value="1"/>
</dbReference>
<evidence type="ECO:0000256" key="19">
    <source>
        <dbReference type="SAM" id="SignalP"/>
    </source>
</evidence>
<keyword evidence="5" id="KW-0997">Cell inner membrane</keyword>
<dbReference type="PRINTS" id="PR00344">
    <property type="entry name" value="BCTRLSENSOR"/>
</dbReference>
<evidence type="ECO:0000256" key="6">
    <source>
        <dbReference type="ARBA" id="ARBA00022553"/>
    </source>
</evidence>
<dbReference type="InterPro" id="IPR004358">
    <property type="entry name" value="Sig_transdc_His_kin-like_C"/>
</dbReference>
<dbReference type="Pfam" id="PF00512">
    <property type="entry name" value="HisKA"/>
    <property type="match status" value="1"/>
</dbReference>
<dbReference type="eggNOG" id="COG2205">
    <property type="taxonomic scope" value="Bacteria"/>
</dbReference>
<dbReference type="FunFam" id="3.30.565.10:FF:000010">
    <property type="entry name" value="Sensor histidine kinase RcsC"/>
    <property type="match status" value="1"/>
</dbReference>
<dbReference type="SUPFAM" id="SSF47226">
    <property type="entry name" value="Histidine-containing phosphotransfer domain, HPT domain"/>
    <property type="match status" value="1"/>
</dbReference>
<dbReference type="EC" id="2.7.13.3" evidence="3"/>
<dbReference type="SUPFAM" id="SSF55785">
    <property type="entry name" value="PYP-like sensor domain (PAS domain)"/>
    <property type="match status" value="1"/>
</dbReference>
<evidence type="ECO:0000256" key="10">
    <source>
        <dbReference type="ARBA" id="ARBA00022741"/>
    </source>
</evidence>
<organism evidence="24 25">
    <name type="scientific">Pseudomonas knackmussii (strain DSM 6978 / CCUG 54928 / LMG 23759 / B13)</name>
    <dbReference type="NCBI Taxonomy" id="1301098"/>
    <lineage>
        <taxon>Bacteria</taxon>
        <taxon>Pseudomonadati</taxon>
        <taxon>Pseudomonadota</taxon>
        <taxon>Gammaproteobacteria</taxon>
        <taxon>Pseudomonadales</taxon>
        <taxon>Pseudomonadaceae</taxon>
        <taxon>Pseudomonas</taxon>
    </lineage>
</organism>
<dbReference type="PATRIC" id="fig|1301098.3.peg.3152"/>
<dbReference type="SMART" id="SM00091">
    <property type="entry name" value="PAS"/>
    <property type="match status" value="1"/>
</dbReference>
<dbReference type="PROSITE" id="PS50109">
    <property type="entry name" value="HIS_KIN"/>
    <property type="match status" value="1"/>
</dbReference>
<evidence type="ECO:0000256" key="4">
    <source>
        <dbReference type="ARBA" id="ARBA00022475"/>
    </source>
</evidence>
<dbReference type="Pfam" id="PF01627">
    <property type="entry name" value="Hpt"/>
    <property type="match status" value="1"/>
</dbReference>
<dbReference type="Pfam" id="PF00072">
    <property type="entry name" value="Response_reg"/>
    <property type="match status" value="1"/>
</dbReference>
<dbReference type="PROSITE" id="PS50112">
    <property type="entry name" value="PAS"/>
    <property type="match status" value="1"/>
</dbReference>
<dbReference type="GO" id="GO:0000155">
    <property type="term" value="F:phosphorelay sensor kinase activity"/>
    <property type="evidence" value="ECO:0007669"/>
    <property type="project" value="InterPro"/>
</dbReference>
<dbReference type="InterPro" id="IPR001789">
    <property type="entry name" value="Sig_transdc_resp-reg_receiver"/>
</dbReference>
<dbReference type="InterPro" id="IPR036097">
    <property type="entry name" value="HisK_dim/P_sf"/>
</dbReference>